<accession>A0A2M7TJX9</accession>
<keyword evidence="1" id="KW-0812">Transmembrane</keyword>
<evidence type="ECO:0000313" key="2">
    <source>
        <dbReference type="EMBL" id="PIZ46835.1"/>
    </source>
</evidence>
<dbReference type="InterPro" id="IPR012902">
    <property type="entry name" value="N_methyl_site"/>
</dbReference>
<gene>
    <name evidence="2" type="ORF">COY32_02680</name>
</gene>
<comment type="caution">
    <text evidence="2">The sequence shown here is derived from an EMBL/GenBank/DDBJ whole genome shotgun (WGS) entry which is preliminary data.</text>
</comment>
<dbReference type="NCBIfam" id="TIGR02532">
    <property type="entry name" value="IV_pilin_GFxxxE"/>
    <property type="match status" value="1"/>
</dbReference>
<dbReference type="EMBL" id="PFNL01000077">
    <property type="protein sequence ID" value="PIZ46835.1"/>
    <property type="molecule type" value="Genomic_DNA"/>
</dbReference>
<proteinExistence type="predicted"/>
<dbReference type="InterPro" id="IPR045584">
    <property type="entry name" value="Pilin-like"/>
</dbReference>
<keyword evidence="1" id="KW-1133">Transmembrane helix</keyword>
<dbReference type="AlphaFoldDB" id="A0A2M7TJX9"/>
<reference evidence="3" key="1">
    <citation type="submission" date="2017-09" db="EMBL/GenBank/DDBJ databases">
        <title>Depth-based differentiation of microbial function through sediment-hosted aquifers and enrichment of novel symbionts in the deep terrestrial subsurface.</title>
        <authorList>
            <person name="Probst A.J."/>
            <person name="Ladd B."/>
            <person name="Jarett J.K."/>
            <person name="Geller-Mcgrath D.E."/>
            <person name="Sieber C.M.K."/>
            <person name="Emerson J.B."/>
            <person name="Anantharaman K."/>
            <person name="Thomas B.C."/>
            <person name="Malmstrom R."/>
            <person name="Stieglmeier M."/>
            <person name="Klingl A."/>
            <person name="Woyke T."/>
            <person name="Ryan C.M."/>
            <person name="Banfield J.F."/>
        </authorList>
    </citation>
    <scope>NUCLEOTIDE SEQUENCE [LARGE SCALE GENOMIC DNA]</scope>
</reference>
<evidence type="ECO:0000256" key="1">
    <source>
        <dbReference type="SAM" id="Phobius"/>
    </source>
</evidence>
<dbReference type="Pfam" id="PF07963">
    <property type="entry name" value="N_methyl"/>
    <property type="match status" value="1"/>
</dbReference>
<dbReference type="SUPFAM" id="SSF54523">
    <property type="entry name" value="Pili subunits"/>
    <property type="match status" value="1"/>
</dbReference>
<feature type="transmembrane region" description="Helical" evidence="1">
    <location>
        <begin position="6"/>
        <end position="29"/>
    </location>
</feature>
<protein>
    <recommendedName>
        <fullName evidence="4">Prepilin-type N-terminal cleavage/methylation domain-containing protein</fullName>
    </recommendedName>
</protein>
<name>A0A2M7TJX9_UNCKA</name>
<evidence type="ECO:0008006" key="4">
    <source>
        <dbReference type="Google" id="ProtNLM"/>
    </source>
</evidence>
<dbReference type="Proteomes" id="UP000228920">
    <property type="component" value="Unassembled WGS sequence"/>
</dbReference>
<evidence type="ECO:0000313" key="3">
    <source>
        <dbReference type="Proteomes" id="UP000228920"/>
    </source>
</evidence>
<keyword evidence="1" id="KW-0472">Membrane</keyword>
<organism evidence="2 3">
    <name type="scientific">candidate division WWE3 bacterium CG_4_10_14_0_2_um_filter_41_14</name>
    <dbReference type="NCBI Taxonomy" id="1975072"/>
    <lineage>
        <taxon>Bacteria</taxon>
        <taxon>Katanobacteria</taxon>
    </lineage>
</organism>
<dbReference type="Gene3D" id="3.30.700.10">
    <property type="entry name" value="Glycoprotein, Type 4 Pilin"/>
    <property type="match status" value="1"/>
</dbReference>
<sequence length="279" mass="29255">MVPPKVKGFTLIELLLVVGIMGVLLVYTVPQFVGYNQRSNMGAEAQRVVEGLKTAQMYALSNTQNATSLVDNYRVSLLQASGDPAGCYRGYQLEQVDSAGNVIAPVLDTYELTCPIVLESTWRNAAYETTTGTMRIDGVQTNTTARVWYSGQGYRELSIDKQGRVQLGGFTSSVGVSACSSACGPLITPTNTPAPTNTPVPTNTPTPTIAVASGTWSGCSTSVGGGSCSASFANWGSSCVPGQISWCKYSDCRSGDSPCGGGGDPVVIWQCVCIANANE</sequence>